<reference evidence="2" key="1">
    <citation type="submission" date="2023-10" db="EMBL/GenBank/DDBJ databases">
        <authorList>
            <person name="Chen Y."/>
            <person name="Shah S."/>
            <person name="Dougan E. K."/>
            <person name="Thang M."/>
            <person name="Chan C."/>
        </authorList>
    </citation>
    <scope>NUCLEOTIDE SEQUENCE [LARGE SCALE GENOMIC DNA]</scope>
</reference>
<protein>
    <submittedName>
        <fullName evidence="2">Uncharacterized protein</fullName>
    </submittedName>
</protein>
<feature type="compositionally biased region" description="Polar residues" evidence="1">
    <location>
        <begin position="191"/>
        <end position="204"/>
    </location>
</feature>
<organism evidence="2 3">
    <name type="scientific">Prorocentrum cordatum</name>
    <dbReference type="NCBI Taxonomy" id="2364126"/>
    <lineage>
        <taxon>Eukaryota</taxon>
        <taxon>Sar</taxon>
        <taxon>Alveolata</taxon>
        <taxon>Dinophyceae</taxon>
        <taxon>Prorocentrales</taxon>
        <taxon>Prorocentraceae</taxon>
        <taxon>Prorocentrum</taxon>
    </lineage>
</organism>
<accession>A0ABN9PQ82</accession>
<evidence type="ECO:0000313" key="3">
    <source>
        <dbReference type="Proteomes" id="UP001189429"/>
    </source>
</evidence>
<evidence type="ECO:0000256" key="1">
    <source>
        <dbReference type="SAM" id="MobiDB-lite"/>
    </source>
</evidence>
<proteinExistence type="predicted"/>
<dbReference type="EMBL" id="CAUYUJ010000783">
    <property type="protein sequence ID" value="CAK0792541.1"/>
    <property type="molecule type" value="Genomic_DNA"/>
</dbReference>
<gene>
    <name evidence="2" type="ORF">PCOR1329_LOCUS3095</name>
</gene>
<evidence type="ECO:0000313" key="2">
    <source>
        <dbReference type="EMBL" id="CAK0792541.1"/>
    </source>
</evidence>
<comment type="caution">
    <text evidence="2">The sequence shown here is derived from an EMBL/GenBank/DDBJ whole genome shotgun (WGS) entry which is preliminary data.</text>
</comment>
<feature type="compositionally biased region" description="Acidic residues" evidence="1">
    <location>
        <begin position="127"/>
        <end position="137"/>
    </location>
</feature>
<feature type="region of interest" description="Disordered" evidence="1">
    <location>
        <begin position="191"/>
        <end position="216"/>
    </location>
</feature>
<sequence>MEKSTTGRGINETHMTWPPVESQERGRETGALPRTSAIKGARPPPARWRIHPPTHLGIAAPPCKRQREYFVPMDAACPAARRGSEDFGHGAARRSTSRRPPVAAVGRGRAEQPRQTVARARARAQEGEEEEEEEEEDRQGIERESPGKTMLRLPGAWLVRSRSPAKSWQNKQLGQQRVDEPTAILHKQANTFASKHSSWSTTELQWRAGHEASPNG</sequence>
<name>A0ABN9PQ82_9DINO</name>
<keyword evidence="3" id="KW-1185">Reference proteome</keyword>
<dbReference type="Proteomes" id="UP001189429">
    <property type="component" value="Unassembled WGS sequence"/>
</dbReference>
<feature type="region of interest" description="Disordered" evidence="1">
    <location>
        <begin position="80"/>
        <end position="155"/>
    </location>
</feature>
<feature type="region of interest" description="Disordered" evidence="1">
    <location>
        <begin position="1"/>
        <end position="60"/>
    </location>
</feature>